<evidence type="ECO:0000256" key="1">
    <source>
        <dbReference type="ARBA" id="ARBA00009080"/>
    </source>
</evidence>
<dbReference type="InterPro" id="IPR029154">
    <property type="entry name" value="HIBADH-like_NADP-bd"/>
</dbReference>
<dbReference type="InterPro" id="IPR036291">
    <property type="entry name" value="NAD(P)-bd_dom_sf"/>
</dbReference>
<evidence type="ECO:0000313" key="7">
    <source>
        <dbReference type="EMBL" id="RFU17174.1"/>
    </source>
</evidence>
<feature type="active site" evidence="4">
    <location>
        <position position="173"/>
    </location>
</feature>
<dbReference type="InterPro" id="IPR008927">
    <property type="entry name" value="6-PGluconate_DH-like_C_sf"/>
</dbReference>
<dbReference type="Gene3D" id="1.10.1040.10">
    <property type="entry name" value="N-(1-d-carboxylethyl)-l-norvaline Dehydrogenase, domain 2"/>
    <property type="match status" value="1"/>
</dbReference>
<accession>A0A372IQM0</accession>
<dbReference type="InterPro" id="IPR015815">
    <property type="entry name" value="HIBADH-related"/>
</dbReference>
<evidence type="ECO:0000256" key="4">
    <source>
        <dbReference type="PIRSR" id="PIRSR000103-1"/>
    </source>
</evidence>
<feature type="domain" description="6-phosphogluconate dehydrogenase NADP-binding" evidence="5">
    <location>
        <begin position="6"/>
        <end position="164"/>
    </location>
</feature>
<dbReference type="SUPFAM" id="SSF48179">
    <property type="entry name" value="6-phosphogluconate dehydrogenase C-terminal domain-like"/>
    <property type="match status" value="1"/>
</dbReference>
<evidence type="ECO:0000256" key="3">
    <source>
        <dbReference type="ARBA" id="ARBA00023027"/>
    </source>
</evidence>
<keyword evidence="8" id="KW-1185">Reference proteome</keyword>
<dbReference type="PIRSF" id="PIRSF000103">
    <property type="entry name" value="HIBADH"/>
    <property type="match status" value="1"/>
</dbReference>
<name>A0A372IQM0_9BACT</name>
<dbReference type="SUPFAM" id="SSF51735">
    <property type="entry name" value="NAD(P)-binding Rossmann-fold domains"/>
    <property type="match status" value="1"/>
</dbReference>
<dbReference type="Gene3D" id="3.40.50.720">
    <property type="entry name" value="NAD(P)-binding Rossmann-like Domain"/>
    <property type="match status" value="1"/>
</dbReference>
<dbReference type="InterPro" id="IPR006115">
    <property type="entry name" value="6PGDH_NADP-bd"/>
</dbReference>
<dbReference type="GO" id="GO:0051287">
    <property type="term" value="F:NAD binding"/>
    <property type="evidence" value="ECO:0007669"/>
    <property type="project" value="InterPro"/>
</dbReference>
<dbReference type="GO" id="GO:0050661">
    <property type="term" value="F:NADP binding"/>
    <property type="evidence" value="ECO:0007669"/>
    <property type="project" value="InterPro"/>
</dbReference>
<dbReference type="OrthoDB" id="9786703at2"/>
<dbReference type="InterPro" id="IPR013328">
    <property type="entry name" value="6PGD_dom2"/>
</dbReference>
<reference evidence="7 8" key="1">
    <citation type="submission" date="2018-08" db="EMBL/GenBank/DDBJ databases">
        <title>Acidipila sp. 4G-K13, an acidobacterium isolated from forest soil.</title>
        <authorList>
            <person name="Gao Z.-H."/>
            <person name="Qiu L.-H."/>
        </authorList>
    </citation>
    <scope>NUCLEOTIDE SEQUENCE [LARGE SCALE GENOMIC DNA]</scope>
    <source>
        <strain evidence="7 8">4G-K13</strain>
    </source>
</reference>
<dbReference type="PROSITE" id="PS00895">
    <property type="entry name" value="3_HYDROXYISOBUT_DH"/>
    <property type="match status" value="1"/>
</dbReference>
<dbReference type="PANTHER" id="PTHR43060:SF15">
    <property type="entry name" value="3-HYDROXYISOBUTYRATE DEHYDROGENASE-LIKE 1, MITOCHONDRIAL-RELATED"/>
    <property type="match status" value="1"/>
</dbReference>
<dbReference type="GO" id="GO:0016491">
    <property type="term" value="F:oxidoreductase activity"/>
    <property type="evidence" value="ECO:0007669"/>
    <property type="project" value="UniProtKB-KW"/>
</dbReference>
<dbReference type="Proteomes" id="UP000264702">
    <property type="component" value="Unassembled WGS sequence"/>
</dbReference>
<keyword evidence="2" id="KW-0560">Oxidoreductase</keyword>
<dbReference type="InterPro" id="IPR002204">
    <property type="entry name" value="3-OH-isobutyrate_DH-rel_CS"/>
</dbReference>
<evidence type="ECO:0000313" key="8">
    <source>
        <dbReference type="Proteomes" id="UP000264702"/>
    </source>
</evidence>
<proteinExistence type="inferred from homology"/>
<dbReference type="PANTHER" id="PTHR43060">
    <property type="entry name" value="3-HYDROXYISOBUTYRATE DEHYDROGENASE-LIKE 1, MITOCHONDRIAL-RELATED"/>
    <property type="match status" value="1"/>
</dbReference>
<dbReference type="EMBL" id="QVQT01000003">
    <property type="protein sequence ID" value="RFU17174.1"/>
    <property type="molecule type" value="Genomic_DNA"/>
</dbReference>
<comment type="similarity">
    <text evidence="1">Belongs to the HIBADH-related family.</text>
</comment>
<evidence type="ECO:0000259" key="6">
    <source>
        <dbReference type="Pfam" id="PF14833"/>
    </source>
</evidence>
<dbReference type="Pfam" id="PF03446">
    <property type="entry name" value="NAD_binding_2"/>
    <property type="match status" value="1"/>
</dbReference>
<dbReference type="Pfam" id="PF14833">
    <property type="entry name" value="NAD_binding_11"/>
    <property type="match status" value="1"/>
</dbReference>
<feature type="domain" description="3-hydroxyisobutyrate dehydrogenase-like NAD-binding" evidence="6">
    <location>
        <begin position="167"/>
        <end position="285"/>
    </location>
</feature>
<comment type="caution">
    <text evidence="7">The sequence shown here is derived from an EMBL/GenBank/DDBJ whole genome shotgun (WGS) entry which is preliminary data.</text>
</comment>
<keyword evidence="3" id="KW-0520">NAD</keyword>
<organism evidence="7 8">
    <name type="scientific">Paracidobacterium acidisoli</name>
    <dbReference type="NCBI Taxonomy" id="2303751"/>
    <lineage>
        <taxon>Bacteria</taxon>
        <taxon>Pseudomonadati</taxon>
        <taxon>Acidobacteriota</taxon>
        <taxon>Terriglobia</taxon>
        <taxon>Terriglobales</taxon>
        <taxon>Acidobacteriaceae</taxon>
        <taxon>Paracidobacterium</taxon>
    </lineage>
</organism>
<evidence type="ECO:0000259" key="5">
    <source>
        <dbReference type="Pfam" id="PF03446"/>
    </source>
</evidence>
<evidence type="ECO:0000256" key="2">
    <source>
        <dbReference type="ARBA" id="ARBA00023002"/>
    </source>
</evidence>
<sequence length="290" mass="29862">MEQTHVAILGLGLMGGGMAGNLLAAGYPLTVYNRTPEKAQPLAAKGARVAKTPAEAAAGAQVIISMVSDDNVSREIWLGRDGALAAAAAGTILIECSTLTPAWIDELDASARRRSLDLIDAPVTGSKPQAASGQLLFLAGGSASAIHRVTPLLQTMGRGVLHLGPIGSGARMKLINNFLCGVQAASLAEAIGLIERSGLNADQALQVLTEGAPGSPLVKTLSARMMARDYQPNFAARLMAKDLTYAISLGKACSLELSTAGSALRDYSAAIDAGHGDEDISAVVETFRKS</sequence>
<dbReference type="GO" id="GO:0016054">
    <property type="term" value="P:organic acid catabolic process"/>
    <property type="evidence" value="ECO:0007669"/>
    <property type="project" value="UniProtKB-ARBA"/>
</dbReference>
<gene>
    <name evidence="7" type="ORF">D0Y96_10840</name>
</gene>
<dbReference type="RefSeq" id="WP_117299570.1">
    <property type="nucleotide sequence ID" value="NZ_QVQT02000003.1"/>
</dbReference>
<protein>
    <submittedName>
        <fullName evidence="7">NAD(P)-dependent oxidoreductase</fullName>
    </submittedName>
</protein>
<dbReference type="AlphaFoldDB" id="A0A372IQM0"/>